<keyword evidence="2 7" id="KW-0813">Transport</keyword>
<evidence type="ECO:0000256" key="5">
    <source>
        <dbReference type="ARBA" id="ARBA00022989"/>
    </source>
</evidence>
<evidence type="ECO:0000256" key="4">
    <source>
        <dbReference type="ARBA" id="ARBA00022692"/>
    </source>
</evidence>
<feature type="transmembrane region" description="Helical" evidence="7">
    <location>
        <begin position="309"/>
        <end position="327"/>
    </location>
</feature>
<feature type="transmembrane region" description="Helical" evidence="7">
    <location>
        <begin position="403"/>
        <end position="424"/>
    </location>
</feature>
<reference evidence="10 11" key="1">
    <citation type="submission" date="2020-04" db="EMBL/GenBank/DDBJ databases">
        <title>Paeniglutamicibacter sp. ANT13_2, a novel actinomycete isolated from sediment in Antarctica.</title>
        <authorList>
            <person name="Sakdapetsiri C."/>
            <person name="Pinyakong O."/>
        </authorList>
    </citation>
    <scope>NUCLEOTIDE SEQUENCE [LARGE SCALE GENOMIC DNA]</scope>
    <source>
        <strain evidence="10 11">ANT13_2</strain>
    </source>
</reference>
<comment type="similarity">
    <text evidence="7">Belongs to the binding-protein-dependent transport system permease family.</text>
</comment>
<keyword evidence="4 7" id="KW-0812">Transmembrane</keyword>
<feature type="transmembrane region" description="Helical" evidence="7">
    <location>
        <begin position="522"/>
        <end position="541"/>
    </location>
</feature>
<dbReference type="NCBIfam" id="TIGR01097">
    <property type="entry name" value="PhnE"/>
    <property type="match status" value="2"/>
</dbReference>
<evidence type="ECO:0000256" key="2">
    <source>
        <dbReference type="ARBA" id="ARBA00022448"/>
    </source>
</evidence>
<dbReference type="CDD" id="cd06261">
    <property type="entry name" value="TM_PBP2"/>
    <property type="match status" value="2"/>
</dbReference>
<feature type="transmembrane region" description="Helical" evidence="7">
    <location>
        <begin position="222"/>
        <end position="240"/>
    </location>
</feature>
<dbReference type="Proteomes" id="UP000746595">
    <property type="component" value="Unassembled WGS sequence"/>
</dbReference>
<keyword evidence="11" id="KW-1185">Reference proteome</keyword>
<feature type="domain" description="ABC transmembrane type-1" evidence="9">
    <location>
        <begin position="87"/>
        <end position="270"/>
    </location>
</feature>
<feature type="transmembrane region" description="Helical" evidence="7">
    <location>
        <begin position="135"/>
        <end position="162"/>
    </location>
</feature>
<organism evidence="10 11">
    <name type="scientific">Paeniglutamicibacter terrestris</name>
    <dbReference type="NCBI Taxonomy" id="2723403"/>
    <lineage>
        <taxon>Bacteria</taxon>
        <taxon>Bacillati</taxon>
        <taxon>Actinomycetota</taxon>
        <taxon>Actinomycetes</taxon>
        <taxon>Micrococcales</taxon>
        <taxon>Micrococcaceae</taxon>
        <taxon>Paeniglutamicibacter</taxon>
    </lineage>
</organism>
<evidence type="ECO:0000313" key="10">
    <source>
        <dbReference type="EMBL" id="NKG19931.1"/>
    </source>
</evidence>
<dbReference type="InterPro" id="IPR035906">
    <property type="entry name" value="MetI-like_sf"/>
</dbReference>
<dbReference type="Pfam" id="PF00528">
    <property type="entry name" value="BPD_transp_1"/>
    <property type="match status" value="2"/>
</dbReference>
<proteinExistence type="inferred from homology"/>
<sequence>MLTKAHPEPSKITTSPRTPESLIPRPTREKVTLWIILAALIPLTLASAEHIEFDLRALGGGFGDVANLLARMLPPEVNDPPRVFELLLETLMMALLGTVLATIISVPLAFLAAANTTPHPLVHRGARMLITMCRAVPDLVFAVLFVRALGIGVLPGILALGLHSVGMMAKLFADAIEQSEAGPREAVRATGAGRMGELIMGVLPQVIAAWLGTCIYRIDINLRTSVVLGFVGAGGIGFALQDSLRGLMYESAMGIVLIILVAIAAMEIASIALRRTLLNPISAGPAPRVPDVSSALLPPWSGDRRTRTIAGFLLLGAVIYSLIHLRINPLVPITSFGELAAVFGRLFPPSISGAEELLLPAVVETLAIGLVATVIGALLAIPVGILAASNISPARPIFAAARMLILVVRAIPELILAVVFVAAIGLGPMAGAMALAVETIGFLGKLVADSIEEIPVGPLEAVRAVGGSWWDQLCNAVIPQALPQLIGHWMYMLDVNIRTSTVLGVVGAGGIGFLLMESIRTLNFNLAGTIILLIFAIVFMIERISAWIRKHVA</sequence>
<dbReference type="InterPro" id="IPR005769">
    <property type="entry name" value="PhnE/PtxC"/>
</dbReference>
<dbReference type="SUPFAM" id="SSF161098">
    <property type="entry name" value="MetI-like"/>
    <property type="match status" value="2"/>
</dbReference>
<keyword evidence="5 7" id="KW-1133">Transmembrane helix</keyword>
<feature type="region of interest" description="Disordered" evidence="8">
    <location>
        <begin position="1"/>
        <end position="23"/>
    </location>
</feature>
<comment type="subcellular location">
    <subcellularLocation>
        <location evidence="1 7">Cell membrane</location>
        <topology evidence="1 7">Multi-pass membrane protein</topology>
    </subcellularLocation>
</comment>
<dbReference type="PANTHER" id="PTHR30043:SF1">
    <property type="entry name" value="ABC TRANSPORT SYSTEM PERMEASE PROTEIN P69"/>
    <property type="match status" value="1"/>
</dbReference>
<name>A0ABX1G2V1_9MICC</name>
<keyword evidence="6 7" id="KW-0472">Membrane</keyword>
<evidence type="ECO:0000256" key="3">
    <source>
        <dbReference type="ARBA" id="ARBA00022475"/>
    </source>
</evidence>
<evidence type="ECO:0000256" key="7">
    <source>
        <dbReference type="RuleBase" id="RU363032"/>
    </source>
</evidence>
<feature type="domain" description="ABC transmembrane type-1" evidence="9">
    <location>
        <begin position="362"/>
        <end position="545"/>
    </location>
</feature>
<dbReference type="Gene3D" id="1.10.3720.10">
    <property type="entry name" value="MetI-like"/>
    <property type="match status" value="2"/>
</dbReference>
<feature type="transmembrane region" description="Helical" evidence="7">
    <location>
        <begin position="31"/>
        <end position="48"/>
    </location>
</feature>
<feature type="transmembrane region" description="Helical" evidence="7">
    <location>
        <begin position="91"/>
        <end position="114"/>
    </location>
</feature>
<dbReference type="PANTHER" id="PTHR30043">
    <property type="entry name" value="PHOSPHONATES TRANSPORT SYSTEM PERMEASE PROTEIN"/>
    <property type="match status" value="1"/>
</dbReference>
<feature type="transmembrane region" description="Helical" evidence="7">
    <location>
        <begin position="252"/>
        <end position="273"/>
    </location>
</feature>
<accession>A0ABX1G2V1</accession>
<dbReference type="PROSITE" id="PS50928">
    <property type="entry name" value="ABC_TM1"/>
    <property type="match status" value="2"/>
</dbReference>
<evidence type="ECO:0000256" key="6">
    <source>
        <dbReference type="ARBA" id="ARBA00023136"/>
    </source>
</evidence>
<protein>
    <submittedName>
        <fullName evidence="10">Phosphonate ABC transporter, permease protein PhnE</fullName>
    </submittedName>
</protein>
<evidence type="ECO:0000313" key="11">
    <source>
        <dbReference type="Proteomes" id="UP000746595"/>
    </source>
</evidence>
<comment type="caution">
    <text evidence="10">The sequence shown here is derived from an EMBL/GenBank/DDBJ whole genome shotgun (WGS) entry which is preliminary data.</text>
</comment>
<evidence type="ECO:0000259" key="9">
    <source>
        <dbReference type="PROSITE" id="PS50928"/>
    </source>
</evidence>
<dbReference type="EMBL" id="JAAWVT010000001">
    <property type="protein sequence ID" value="NKG19931.1"/>
    <property type="molecule type" value="Genomic_DNA"/>
</dbReference>
<feature type="transmembrane region" description="Helical" evidence="7">
    <location>
        <begin position="366"/>
        <end position="391"/>
    </location>
</feature>
<dbReference type="InterPro" id="IPR000515">
    <property type="entry name" value="MetI-like"/>
</dbReference>
<evidence type="ECO:0000256" key="8">
    <source>
        <dbReference type="SAM" id="MobiDB-lite"/>
    </source>
</evidence>
<gene>
    <name evidence="10" type="primary">phnE</name>
    <name evidence="10" type="ORF">HED64_04295</name>
</gene>
<evidence type="ECO:0000256" key="1">
    <source>
        <dbReference type="ARBA" id="ARBA00004651"/>
    </source>
</evidence>
<keyword evidence="3" id="KW-1003">Cell membrane</keyword>
<feature type="transmembrane region" description="Helical" evidence="7">
    <location>
        <begin position="495"/>
        <end position="516"/>
    </location>
</feature>
<feature type="transmembrane region" description="Helical" evidence="7">
    <location>
        <begin position="198"/>
        <end position="215"/>
    </location>
</feature>